<dbReference type="RefSeq" id="WP_138170476.1">
    <property type="nucleotide sequence ID" value="NZ_VAWA01000010.1"/>
</dbReference>
<dbReference type="InterPro" id="IPR024747">
    <property type="entry name" value="Pyridox_Oxase-rel"/>
</dbReference>
<accession>A0A5R9A9F4</accession>
<dbReference type="EMBL" id="VAWA01000010">
    <property type="protein sequence ID" value="TLP74426.1"/>
    <property type="molecule type" value="Genomic_DNA"/>
</dbReference>
<dbReference type="PANTHER" id="PTHR34071:SF2">
    <property type="entry name" value="FLAVIN-NUCLEOTIDE-BINDING PROTEIN"/>
    <property type="match status" value="1"/>
</dbReference>
<organism evidence="2 3">
    <name type="scientific">Nesterenkonia sphaerica</name>
    <dbReference type="NCBI Taxonomy" id="1804988"/>
    <lineage>
        <taxon>Bacteria</taxon>
        <taxon>Bacillati</taxon>
        <taxon>Actinomycetota</taxon>
        <taxon>Actinomycetes</taxon>
        <taxon>Micrococcales</taxon>
        <taxon>Micrococcaceae</taxon>
        <taxon>Nesterenkonia</taxon>
    </lineage>
</organism>
<sequence>MPELPKLPVDDQTRIGRMPHYQKTERADLYALLDQALVAHVSITRDGAPIALPVGFAREGDSLLIHGSTGSRFFREIATGKEVCVNVTLLEGIVYARSFFDSSMRYRAAVIYGQATPVPTEEKEAALLTLAEHLMPGRSQEVRPMTKKELAATMVLRIPLEKASVKDNSASSADEPGDDPTIWAGTLPLTTVAGEPETSPATNSGVPLPPSVSTLRERLHVRSAS</sequence>
<dbReference type="PANTHER" id="PTHR34071">
    <property type="entry name" value="5-NITROIMIDAZOLE ANTIBIOTICS RESISTANCE PROTEIN, NIMA-FAMILY-RELATED PROTEIN-RELATED"/>
    <property type="match status" value="1"/>
</dbReference>
<feature type="region of interest" description="Disordered" evidence="1">
    <location>
        <begin position="165"/>
        <end position="225"/>
    </location>
</feature>
<reference evidence="2 3" key="1">
    <citation type="submission" date="2019-05" db="EMBL/GenBank/DDBJ databases">
        <title>Nesterenkonia sp. GY239, isolated from the Southern Atlantic Ocean.</title>
        <authorList>
            <person name="Zhang G."/>
        </authorList>
    </citation>
    <scope>NUCLEOTIDE SEQUENCE [LARGE SCALE GENOMIC DNA]</scope>
    <source>
        <strain evidence="2 3">GY239</strain>
    </source>
</reference>
<evidence type="ECO:0000313" key="2">
    <source>
        <dbReference type="EMBL" id="TLP74426.1"/>
    </source>
</evidence>
<dbReference type="Gene3D" id="2.30.110.10">
    <property type="entry name" value="Electron Transport, Fmn-binding Protein, Chain A"/>
    <property type="match status" value="1"/>
</dbReference>
<dbReference type="Proteomes" id="UP000306544">
    <property type="component" value="Unassembled WGS sequence"/>
</dbReference>
<dbReference type="SUPFAM" id="SSF50475">
    <property type="entry name" value="FMN-binding split barrel"/>
    <property type="match status" value="1"/>
</dbReference>
<name>A0A5R9A9F4_9MICC</name>
<keyword evidence="3" id="KW-1185">Reference proteome</keyword>
<comment type="caution">
    <text evidence="2">The sequence shown here is derived from an EMBL/GenBank/DDBJ whole genome shotgun (WGS) entry which is preliminary data.</text>
</comment>
<evidence type="ECO:0000256" key="1">
    <source>
        <dbReference type="SAM" id="MobiDB-lite"/>
    </source>
</evidence>
<gene>
    <name evidence="2" type="ORF">FEF27_08720</name>
</gene>
<dbReference type="AlphaFoldDB" id="A0A5R9A9F4"/>
<protein>
    <submittedName>
        <fullName evidence="2">Pyridoxamine 5'-phosphate oxidase family protein</fullName>
    </submittedName>
</protein>
<dbReference type="OrthoDB" id="116031at2"/>
<evidence type="ECO:0000313" key="3">
    <source>
        <dbReference type="Proteomes" id="UP000306544"/>
    </source>
</evidence>
<dbReference type="InterPro" id="IPR012349">
    <property type="entry name" value="Split_barrel_FMN-bd"/>
</dbReference>
<feature type="compositionally biased region" description="Basic and acidic residues" evidence="1">
    <location>
        <begin position="215"/>
        <end position="225"/>
    </location>
</feature>
<dbReference type="Pfam" id="PF12900">
    <property type="entry name" value="Pyridox_ox_2"/>
    <property type="match status" value="1"/>
</dbReference>
<proteinExistence type="predicted"/>